<dbReference type="Proteomes" id="UP000518266">
    <property type="component" value="Unassembled WGS sequence"/>
</dbReference>
<dbReference type="Pfam" id="PF00474">
    <property type="entry name" value="SSF"/>
    <property type="match status" value="1"/>
</dbReference>
<keyword evidence="4 14" id="KW-0812">Transmembrane</keyword>
<evidence type="ECO:0000256" key="4">
    <source>
        <dbReference type="ARBA" id="ARBA00022692"/>
    </source>
</evidence>
<dbReference type="PANTHER" id="PTHR45897">
    <property type="entry name" value="HIGH-AFFINITY CHOLINE TRANSPORTER 1"/>
    <property type="match status" value="1"/>
</dbReference>
<dbReference type="GO" id="GO:0005886">
    <property type="term" value="C:plasma membrane"/>
    <property type="evidence" value="ECO:0007669"/>
    <property type="project" value="TreeGrafter"/>
</dbReference>
<dbReference type="CDD" id="cd11474">
    <property type="entry name" value="SLC5sbd_CHT"/>
    <property type="match status" value="1"/>
</dbReference>
<feature type="transmembrane region" description="Helical" evidence="14">
    <location>
        <begin position="422"/>
        <end position="446"/>
    </location>
</feature>
<evidence type="ECO:0000256" key="13">
    <source>
        <dbReference type="RuleBase" id="RU362091"/>
    </source>
</evidence>
<dbReference type="InterPro" id="IPR038377">
    <property type="entry name" value="Na/Glc_symporter_sf"/>
</dbReference>
<feature type="transmembrane region" description="Helical" evidence="14">
    <location>
        <begin position="398"/>
        <end position="416"/>
    </location>
</feature>
<keyword evidence="9" id="KW-0406">Ion transport</keyword>
<evidence type="ECO:0000256" key="14">
    <source>
        <dbReference type="SAM" id="Phobius"/>
    </source>
</evidence>
<keyword evidence="5" id="KW-0769">Symport</keyword>
<keyword evidence="10 14" id="KW-0472">Membrane</keyword>
<organism evidence="15 16">
    <name type="scientific">Dissostichus mawsoni</name>
    <name type="common">Antarctic cod</name>
    <dbReference type="NCBI Taxonomy" id="36200"/>
    <lineage>
        <taxon>Eukaryota</taxon>
        <taxon>Metazoa</taxon>
        <taxon>Chordata</taxon>
        <taxon>Craniata</taxon>
        <taxon>Vertebrata</taxon>
        <taxon>Euteleostomi</taxon>
        <taxon>Actinopterygii</taxon>
        <taxon>Neopterygii</taxon>
        <taxon>Teleostei</taxon>
        <taxon>Neoteleostei</taxon>
        <taxon>Acanthomorphata</taxon>
        <taxon>Eupercaria</taxon>
        <taxon>Perciformes</taxon>
        <taxon>Notothenioidei</taxon>
        <taxon>Nototheniidae</taxon>
        <taxon>Dissostichus</taxon>
    </lineage>
</organism>
<name>A0A7J5YYX1_DISMA</name>
<accession>A0A7J5YYX1</accession>
<comment type="subcellular location">
    <subcellularLocation>
        <location evidence="1">Membrane</location>
        <topology evidence="1">Multi-pass membrane protein</topology>
    </subcellularLocation>
</comment>
<keyword evidence="7 14" id="KW-1133">Transmembrane helix</keyword>
<dbReference type="InterPro" id="IPR052244">
    <property type="entry name" value="Choline_transporter"/>
</dbReference>
<evidence type="ECO:0000313" key="15">
    <source>
        <dbReference type="EMBL" id="KAF3854772.1"/>
    </source>
</evidence>
<feature type="transmembrane region" description="Helical" evidence="14">
    <location>
        <begin position="321"/>
        <end position="345"/>
    </location>
</feature>
<feature type="transmembrane region" description="Helical" evidence="14">
    <location>
        <begin position="201"/>
        <end position="224"/>
    </location>
</feature>
<dbReference type="InterPro" id="IPR001734">
    <property type="entry name" value="Na/solute_symporter"/>
</dbReference>
<feature type="transmembrane region" description="Helical" evidence="14">
    <location>
        <begin position="458"/>
        <end position="481"/>
    </location>
</feature>
<comment type="caution">
    <text evidence="15">The sequence shown here is derived from an EMBL/GenBank/DDBJ whole genome shotgun (WGS) entry which is preliminary data.</text>
</comment>
<evidence type="ECO:0000256" key="11">
    <source>
        <dbReference type="ARBA" id="ARBA00023180"/>
    </source>
</evidence>
<evidence type="ECO:0000256" key="1">
    <source>
        <dbReference type="ARBA" id="ARBA00004141"/>
    </source>
</evidence>
<evidence type="ECO:0000256" key="8">
    <source>
        <dbReference type="ARBA" id="ARBA00023053"/>
    </source>
</evidence>
<evidence type="ECO:0000256" key="6">
    <source>
        <dbReference type="ARBA" id="ARBA00022979"/>
    </source>
</evidence>
<evidence type="ECO:0000313" key="16">
    <source>
        <dbReference type="Proteomes" id="UP000518266"/>
    </source>
</evidence>
<dbReference type="GO" id="GO:0008292">
    <property type="term" value="P:acetylcholine biosynthetic process"/>
    <property type="evidence" value="ECO:0007669"/>
    <property type="project" value="TreeGrafter"/>
</dbReference>
<keyword evidence="16" id="KW-1185">Reference proteome</keyword>
<evidence type="ECO:0000256" key="5">
    <source>
        <dbReference type="ARBA" id="ARBA00022847"/>
    </source>
</evidence>
<feature type="transmembrane region" description="Helical" evidence="14">
    <location>
        <begin position="136"/>
        <end position="161"/>
    </location>
</feature>
<feature type="transmembrane region" description="Helical" evidence="14">
    <location>
        <begin position="61"/>
        <end position="82"/>
    </location>
</feature>
<evidence type="ECO:0000256" key="3">
    <source>
        <dbReference type="ARBA" id="ARBA00022448"/>
    </source>
</evidence>
<keyword evidence="3" id="KW-0813">Transport</keyword>
<proteinExistence type="inferred from homology"/>
<evidence type="ECO:0000256" key="12">
    <source>
        <dbReference type="ARBA" id="ARBA00023201"/>
    </source>
</evidence>
<dbReference type="Gene3D" id="1.20.1730.10">
    <property type="entry name" value="Sodium/glucose cotransporter"/>
    <property type="match status" value="1"/>
</dbReference>
<keyword evidence="12" id="KW-0739">Sodium transport</keyword>
<dbReference type="AlphaFoldDB" id="A0A7J5YYX1"/>
<feature type="transmembrane region" description="Helical" evidence="14">
    <location>
        <begin position="236"/>
        <end position="259"/>
    </location>
</feature>
<keyword evidence="11" id="KW-0325">Glycoprotein</keyword>
<keyword evidence="8" id="KW-0915">Sodium</keyword>
<sequence length="561" mass="60194">MHVALFNQTIMAVNVPGLAAVVVFYIVILVIGIWASRKSKKVEKTCAGTKSEVAIVGGRNISVLVGVFTMTATWVGGGYILGTAEAVYSPSQGLIWAMGPPAYLTNFVLGGLFFAKPMRSKRYVTMLDPFQHRYGNMLTATLLLPALMSDILWVACILAALGKKRIVQNQGYDSAKLCDIACCVCVSEYCLVLFIGGTMSVILGLSSALSIVISAGVSITYTFLGGFYSVAYTDIIQLSFIFVSLWLCIPFLLLSPAVADVSHTINLNQTIGTSWVGELKLEDAGKWADEMLLLALGGLAYQALYQRILSAASSAQAQVTCFAAAGSVFIMGIPSVIIGAVASTADWNQTAYGLPPPFERGEAGKILPLALQHLTPTWLSVLGIGSVAAAASERELQWVIRISVLVVGLAGTGLAFGDDSVFGLWLVSGDLLYCILFPQLICVLHCSFANSYGAFSGFTVGLLLRALSGEPLLGIPAVILYPGWREVDGVIVQYFPFRTLAMLASLTGVIAVSWLVQLGFYHKLIPQSWDLLGAFEEKKKAQEEEVPVPLEEKNNILNTKL</sequence>
<dbReference type="GO" id="GO:0005307">
    <property type="term" value="F:choline:sodium symporter activity"/>
    <property type="evidence" value="ECO:0007669"/>
    <property type="project" value="TreeGrafter"/>
</dbReference>
<evidence type="ECO:0000256" key="7">
    <source>
        <dbReference type="ARBA" id="ARBA00022989"/>
    </source>
</evidence>
<evidence type="ECO:0000256" key="10">
    <source>
        <dbReference type="ARBA" id="ARBA00023136"/>
    </source>
</evidence>
<dbReference type="OrthoDB" id="546820at2759"/>
<dbReference type="PANTHER" id="PTHR45897:SF5">
    <property type="entry name" value="HIGH AFFINITY CHOLINE TRANSPORTER 1"/>
    <property type="match status" value="1"/>
</dbReference>
<feature type="transmembrane region" description="Helical" evidence="14">
    <location>
        <begin position="365"/>
        <end position="391"/>
    </location>
</feature>
<evidence type="ECO:0000256" key="2">
    <source>
        <dbReference type="ARBA" id="ARBA00006434"/>
    </source>
</evidence>
<protein>
    <submittedName>
        <fullName evidence="15">Uncharacterized protein</fullName>
    </submittedName>
</protein>
<feature type="transmembrane region" description="Helical" evidence="14">
    <location>
        <begin position="15"/>
        <end position="35"/>
    </location>
</feature>
<dbReference type="EMBL" id="JAAKFY010000007">
    <property type="protein sequence ID" value="KAF3854772.1"/>
    <property type="molecule type" value="Genomic_DNA"/>
</dbReference>
<dbReference type="PROSITE" id="PS50283">
    <property type="entry name" value="NA_SOLUT_SYMP_3"/>
    <property type="match status" value="1"/>
</dbReference>
<evidence type="ECO:0000256" key="9">
    <source>
        <dbReference type="ARBA" id="ARBA00023065"/>
    </source>
</evidence>
<feature type="transmembrane region" description="Helical" evidence="14">
    <location>
        <begin position="501"/>
        <end position="521"/>
    </location>
</feature>
<feature type="transmembrane region" description="Helical" evidence="14">
    <location>
        <begin position="94"/>
        <end position="115"/>
    </location>
</feature>
<comment type="similarity">
    <text evidence="2 13">Belongs to the sodium:solute symporter (SSF) (TC 2.A.21) family.</text>
</comment>
<gene>
    <name evidence="15" type="ORF">F7725_022827</name>
</gene>
<keyword evidence="6" id="KW-0530">Neurotransmitter biosynthesis</keyword>
<reference evidence="15 16" key="1">
    <citation type="submission" date="2020-03" db="EMBL/GenBank/DDBJ databases">
        <title>Dissostichus mawsoni Genome sequencing and assembly.</title>
        <authorList>
            <person name="Park H."/>
        </authorList>
    </citation>
    <scope>NUCLEOTIDE SEQUENCE [LARGE SCALE GENOMIC DNA]</scope>
    <source>
        <strain evidence="15">DM0001</strain>
        <tissue evidence="15">Muscle</tissue>
    </source>
</reference>